<accession>A0A1E3UNN5</accession>
<dbReference type="Proteomes" id="UP000094869">
    <property type="component" value="Unassembled WGS sequence"/>
</dbReference>
<dbReference type="EMBL" id="MEHD01000054">
    <property type="protein sequence ID" value="ODR44973.1"/>
    <property type="molecule type" value="Genomic_DNA"/>
</dbReference>
<sequence length="104" mass="12294">MPILYWIVLFIFFISLIPADSEANGHAVCLPGDCRTFYTGRQDSFHYIILRIIPHPEKIRKCNGLAPFCRPVFARCRKAFRLRCFCILIRGERHNCIKHKFFTF</sequence>
<dbReference type="Proteomes" id="UP000094271">
    <property type="component" value="Unassembled WGS sequence"/>
</dbReference>
<dbReference type="AlphaFoldDB" id="A0A1E3UNN5"/>
<name>A0A1E3UNN5_9FIRM</name>
<evidence type="ECO:0000313" key="2">
    <source>
        <dbReference type="EMBL" id="ODR55603.1"/>
    </source>
</evidence>
<evidence type="ECO:0000313" key="3">
    <source>
        <dbReference type="Proteomes" id="UP000094271"/>
    </source>
</evidence>
<proteinExistence type="predicted"/>
<reference evidence="1 4" key="1">
    <citation type="submission" date="2016-08" db="EMBL/GenBank/DDBJ databases">
        <title>Characterization of Isolates of Eisenbergiella tayi Derived from Blood Cultures, Using Whole Genome Sequencing.</title>
        <authorList>
            <person name="Bernier A.-M."/>
            <person name="Burdz T."/>
            <person name="Wiebe D."/>
            <person name="Bernard K."/>
        </authorList>
    </citation>
    <scope>NUCLEOTIDE SEQUENCE [LARGE SCALE GENOMIC DNA]</scope>
    <source>
        <strain evidence="1 4">NML120146</strain>
    </source>
</reference>
<evidence type="ECO:0000313" key="1">
    <source>
        <dbReference type="EMBL" id="ODR44973.1"/>
    </source>
</evidence>
<reference evidence="2 3" key="2">
    <citation type="submission" date="2016-08" db="EMBL/GenBank/DDBJ databases">
        <authorList>
            <person name="Seilhamer J.J."/>
        </authorList>
    </citation>
    <scope>NUCLEOTIDE SEQUENCE [LARGE SCALE GENOMIC DNA]</scope>
    <source>
        <strain evidence="2 3">NML150140-1</strain>
    </source>
</reference>
<comment type="caution">
    <text evidence="2">The sequence shown here is derived from an EMBL/GenBank/DDBJ whole genome shotgun (WGS) entry which is preliminary data.</text>
</comment>
<dbReference type="EMBL" id="MEHA01000001">
    <property type="protein sequence ID" value="ODR55603.1"/>
    <property type="molecule type" value="Genomic_DNA"/>
</dbReference>
<gene>
    <name evidence="2" type="ORF">BEI59_00050</name>
    <name evidence="1" type="ORF">BEI63_29950</name>
</gene>
<protein>
    <submittedName>
        <fullName evidence="2">Uncharacterized protein</fullName>
    </submittedName>
</protein>
<organism evidence="2 3">
    <name type="scientific">Eisenbergiella tayi</name>
    <dbReference type="NCBI Taxonomy" id="1432052"/>
    <lineage>
        <taxon>Bacteria</taxon>
        <taxon>Bacillati</taxon>
        <taxon>Bacillota</taxon>
        <taxon>Clostridia</taxon>
        <taxon>Lachnospirales</taxon>
        <taxon>Lachnospiraceae</taxon>
        <taxon>Eisenbergiella</taxon>
    </lineage>
</organism>
<evidence type="ECO:0000313" key="4">
    <source>
        <dbReference type="Proteomes" id="UP000094869"/>
    </source>
</evidence>
<keyword evidence="4" id="KW-1185">Reference proteome</keyword>